<dbReference type="AlphaFoldDB" id="A0AAD8ALE0"/>
<evidence type="ECO:0000313" key="3">
    <source>
        <dbReference type="Proteomes" id="UP001233999"/>
    </source>
</evidence>
<dbReference type="Proteomes" id="UP001233999">
    <property type="component" value="Unassembled WGS sequence"/>
</dbReference>
<name>A0AAD8ALE0_DIPPU</name>
<evidence type="ECO:0000256" key="1">
    <source>
        <dbReference type="SAM" id="MobiDB-lite"/>
    </source>
</evidence>
<reference evidence="2" key="1">
    <citation type="journal article" date="2023" name="IScience">
        <title>Live-bearing cockroach genome reveals convergent evolutionary mechanisms linked to viviparity in insects and beyond.</title>
        <authorList>
            <person name="Fouks B."/>
            <person name="Harrison M.C."/>
            <person name="Mikhailova A.A."/>
            <person name="Marchal E."/>
            <person name="English S."/>
            <person name="Carruthers M."/>
            <person name="Jennings E.C."/>
            <person name="Chiamaka E.L."/>
            <person name="Frigard R.A."/>
            <person name="Pippel M."/>
            <person name="Attardo G.M."/>
            <person name="Benoit J.B."/>
            <person name="Bornberg-Bauer E."/>
            <person name="Tobe S.S."/>
        </authorList>
    </citation>
    <scope>NUCLEOTIDE SEQUENCE</scope>
    <source>
        <strain evidence="2">Stay&amp;Tobe</strain>
    </source>
</reference>
<organism evidence="2 3">
    <name type="scientific">Diploptera punctata</name>
    <name type="common">Pacific beetle cockroach</name>
    <dbReference type="NCBI Taxonomy" id="6984"/>
    <lineage>
        <taxon>Eukaryota</taxon>
        <taxon>Metazoa</taxon>
        <taxon>Ecdysozoa</taxon>
        <taxon>Arthropoda</taxon>
        <taxon>Hexapoda</taxon>
        <taxon>Insecta</taxon>
        <taxon>Pterygota</taxon>
        <taxon>Neoptera</taxon>
        <taxon>Polyneoptera</taxon>
        <taxon>Dictyoptera</taxon>
        <taxon>Blattodea</taxon>
        <taxon>Blaberoidea</taxon>
        <taxon>Blaberidae</taxon>
        <taxon>Diplopterinae</taxon>
        <taxon>Diploptera</taxon>
    </lineage>
</organism>
<reference evidence="2" key="2">
    <citation type="submission" date="2023-05" db="EMBL/GenBank/DDBJ databases">
        <authorList>
            <person name="Fouks B."/>
        </authorList>
    </citation>
    <scope>NUCLEOTIDE SEQUENCE</scope>
    <source>
        <strain evidence="2">Stay&amp;Tobe</strain>
        <tissue evidence="2">Testes</tissue>
    </source>
</reference>
<keyword evidence="3" id="KW-1185">Reference proteome</keyword>
<protein>
    <submittedName>
        <fullName evidence="2">Uncharacterized protein</fullName>
    </submittedName>
</protein>
<dbReference type="EMBL" id="JASPKZ010000429">
    <property type="protein sequence ID" value="KAJ9600347.1"/>
    <property type="molecule type" value="Genomic_DNA"/>
</dbReference>
<sequence length="65" mass="7225">PERVNSNPPHNKYPTDNGPAVSATSKAALVKHRNHGLQPGNLPQDHHKLIFVLFKTSYVGNNMLR</sequence>
<comment type="caution">
    <text evidence="2">The sequence shown here is derived from an EMBL/GenBank/DDBJ whole genome shotgun (WGS) entry which is preliminary data.</text>
</comment>
<feature type="region of interest" description="Disordered" evidence="1">
    <location>
        <begin position="1"/>
        <end position="22"/>
    </location>
</feature>
<proteinExistence type="predicted"/>
<feature type="non-terminal residue" evidence="2">
    <location>
        <position position="65"/>
    </location>
</feature>
<evidence type="ECO:0000313" key="2">
    <source>
        <dbReference type="EMBL" id="KAJ9600347.1"/>
    </source>
</evidence>
<accession>A0AAD8ALE0</accession>
<feature type="non-terminal residue" evidence="2">
    <location>
        <position position="1"/>
    </location>
</feature>
<gene>
    <name evidence="2" type="ORF">L9F63_009360</name>
</gene>